<reference evidence="1 2" key="1">
    <citation type="journal article" date="2010" name="Stand. Genomic Sci.">
        <title>Complete genome sequence of Marinobacter adhaerens type strain (HP15), a diatom-interacting marine microorganism.</title>
        <authorList>
            <person name="Gardes A."/>
            <person name="Kaeppel E."/>
            <person name="Shehzad A."/>
            <person name="Seebah S."/>
            <person name="Teeling H."/>
            <person name="Yarza P."/>
            <person name="Glockner F.O."/>
            <person name="Grossart H.P."/>
            <person name="Ullrich M.S."/>
        </authorList>
    </citation>
    <scope>NUCLEOTIDE SEQUENCE [LARGE SCALE GENOMIC DNA]</scope>
    <source>
        <strain evidence="2">DSM 23420 / HP15</strain>
    </source>
</reference>
<protein>
    <submittedName>
        <fullName evidence="1">Uncharacterized protein</fullName>
    </submittedName>
</protein>
<dbReference type="Proteomes" id="UP000007077">
    <property type="component" value="Chromosome"/>
</dbReference>
<accession>E4PN95</accession>
<dbReference type="KEGG" id="mad:HP15_2964"/>
<sequence length="42" mass="4455">MSVPLSFAGPAADFKAGLRQLLMEAGHGPILRFHFSTVGVDL</sequence>
<evidence type="ECO:0000313" key="1">
    <source>
        <dbReference type="EMBL" id="ADP98728.1"/>
    </source>
</evidence>
<dbReference type="PATRIC" id="fig|225937.3.peg.2990"/>
<name>E4PN95_MARAH</name>
<evidence type="ECO:0000313" key="2">
    <source>
        <dbReference type="Proteomes" id="UP000007077"/>
    </source>
</evidence>
<organism evidence="1 2">
    <name type="scientific">Marinobacter adhaerens (strain DSM 23420 / HP15)</name>
    <dbReference type="NCBI Taxonomy" id="225937"/>
    <lineage>
        <taxon>Bacteria</taxon>
        <taxon>Pseudomonadati</taxon>
        <taxon>Pseudomonadota</taxon>
        <taxon>Gammaproteobacteria</taxon>
        <taxon>Pseudomonadales</taxon>
        <taxon>Marinobacteraceae</taxon>
        <taxon>Marinobacter</taxon>
    </lineage>
</organism>
<gene>
    <name evidence="1" type="ordered locus">HP15_2964</name>
</gene>
<reference evidence="2" key="2">
    <citation type="submission" date="2010-02" db="EMBL/GenBank/DDBJ databases">
        <title>Complete genome sequence of Marinobacter adhaerens type strain (HP15).</title>
        <authorList>
            <person name="Gaerdes A.A.M."/>
            <person name="Kaeppel E."/>
            <person name="Shezad A."/>
            <person name="Seebah S."/>
            <person name="Teeling H."/>
            <person name="Yarza P."/>
            <person name="Gloeckner F.O."/>
            <person name="Ullrich M.S."/>
        </authorList>
    </citation>
    <scope>NUCLEOTIDE SEQUENCE [LARGE SCALE GENOMIC DNA]</scope>
    <source>
        <strain evidence="2">DSM 23420 / HP15</strain>
    </source>
</reference>
<dbReference type="AlphaFoldDB" id="E4PN95"/>
<proteinExistence type="predicted"/>
<dbReference type="HOGENOM" id="CLU_3253766_0_0_6"/>
<dbReference type="EMBL" id="CP001978">
    <property type="protein sequence ID" value="ADP98728.1"/>
    <property type="molecule type" value="Genomic_DNA"/>
</dbReference>
<dbReference type="STRING" id="225937.HP15_2964"/>